<keyword evidence="3 10" id="KW-0805">Transcription regulation</keyword>
<dbReference type="InterPro" id="IPR001356">
    <property type="entry name" value="HD"/>
</dbReference>
<dbReference type="Gene3D" id="1.10.10.60">
    <property type="entry name" value="Homeodomain-like"/>
    <property type="match status" value="1"/>
</dbReference>
<dbReference type="EMBL" id="NIVC01000514">
    <property type="protein sequence ID" value="PAA81744.1"/>
    <property type="molecule type" value="Genomic_DNA"/>
</dbReference>
<dbReference type="SUPFAM" id="SSF46689">
    <property type="entry name" value="Homeodomain-like"/>
    <property type="match status" value="1"/>
</dbReference>
<reference evidence="14 15" key="1">
    <citation type="submission" date="2017-06" db="EMBL/GenBank/DDBJ databases">
        <title>A platform for efficient transgenesis in Macrostomum lignano, a flatworm model organism for stem cell research.</title>
        <authorList>
            <person name="Berezikov E."/>
        </authorList>
    </citation>
    <scope>NUCLEOTIDE SEQUENCE [LARGE SCALE GENOMIC DNA]</scope>
    <source>
        <strain evidence="14">DV1</strain>
        <tissue evidence="14">Whole organism</tissue>
    </source>
</reference>
<dbReference type="Proteomes" id="UP000215902">
    <property type="component" value="Unassembled WGS sequence"/>
</dbReference>
<dbReference type="Gene3D" id="1.10.260.40">
    <property type="entry name" value="lambda repressor-like DNA-binding domains"/>
    <property type="match status" value="1"/>
</dbReference>
<evidence type="ECO:0000256" key="7">
    <source>
        <dbReference type="ARBA" id="ARBA00023242"/>
    </source>
</evidence>
<dbReference type="Pfam" id="PF00046">
    <property type="entry name" value="Homeodomain"/>
    <property type="match status" value="1"/>
</dbReference>
<dbReference type="FunFam" id="1.10.10.60:FF:000054">
    <property type="entry name" value="One cut domain family member"/>
    <property type="match status" value="1"/>
</dbReference>
<dbReference type="GO" id="GO:0005634">
    <property type="term" value="C:nucleus"/>
    <property type="evidence" value="ECO:0007669"/>
    <property type="project" value="UniProtKB-SubCell"/>
</dbReference>
<dbReference type="GO" id="GO:0000981">
    <property type="term" value="F:DNA-binding transcription factor activity, RNA polymerase II-specific"/>
    <property type="evidence" value="ECO:0007669"/>
    <property type="project" value="TreeGrafter"/>
</dbReference>
<comment type="subcellular location">
    <subcellularLocation>
        <location evidence="1 8 9">Nucleus</location>
    </subcellularLocation>
</comment>
<feature type="region of interest" description="Disordered" evidence="11">
    <location>
        <begin position="284"/>
        <end position="303"/>
    </location>
</feature>
<evidence type="ECO:0000256" key="6">
    <source>
        <dbReference type="ARBA" id="ARBA00023163"/>
    </source>
</evidence>
<evidence type="ECO:0000256" key="11">
    <source>
        <dbReference type="SAM" id="MobiDB-lite"/>
    </source>
</evidence>
<proteinExistence type="inferred from homology"/>
<protein>
    <recommendedName>
        <fullName evidence="10">One cut domain family member</fullName>
    </recommendedName>
</protein>
<dbReference type="InterPro" id="IPR010982">
    <property type="entry name" value="Lambda_DNA-bd_dom_sf"/>
</dbReference>
<evidence type="ECO:0000256" key="2">
    <source>
        <dbReference type="ARBA" id="ARBA00008190"/>
    </source>
</evidence>
<feature type="region of interest" description="Disordered" evidence="11">
    <location>
        <begin position="641"/>
        <end position="661"/>
    </location>
</feature>
<dbReference type="PANTHER" id="PTHR14057:SF47">
    <property type="entry name" value="HOMEOBOX PROTEIN ONECUT"/>
    <property type="match status" value="1"/>
</dbReference>
<feature type="compositionally biased region" description="Polar residues" evidence="11">
    <location>
        <begin position="362"/>
        <end position="372"/>
    </location>
</feature>
<keyword evidence="4 8" id="KW-0238">DNA-binding</keyword>
<keyword evidence="15" id="KW-1185">Reference proteome</keyword>
<evidence type="ECO:0000313" key="14">
    <source>
        <dbReference type="EMBL" id="PAA81744.1"/>
    </source>
</evidence>
<feature type="domain" description="CUT" evidence="13">
    <location>
        <begin position="376"/>
        <end position="462"/>
    </location>
</feature>
<evidence type="ECO:0000256" key="10">
    <source>
        <dbReference type="RuleBase" id="RU361129"/>
    </source>
</evidence>
<feature type="domain" description="Homeobox" evidence="12">
    <location>
        <begin position="533"/>
        <end position="593"/>
    </location>
</feature>
<keyword evidence="6 10" id="KW-0804">Transcription</keyword>
<organism evidence="14 15">
    <name type="scientific">Macrostomum lignano</name>
    <dbReference type="NCBI Taxonomy" id="282301"/>
    <lineage>
        <taxon>Eukaryota</taxon>
        <taxon>Metazoa</taxon>
        <taxon>Spiralia</taxon>
        <taxon>Lophotrochozoa</taxon>
        <taxon>Platyhelminthes</taxon>
        <taxon>Rhabditophora</taxon>
        <taxon>Macrostomorpha</taxon>
        <taxon>Macrostomida</taxon>
        <taxon>Macrostomidae</taxon>
        <taxon>Macrostomum</taxon>
    </lineage>
</organism>
<dbReference type="SMART" id="SM01109">
    <property type="entry name" value="CUT"/>
    <property type="match status" value="1"/>
</dbReference>
<evidence type="ECO:0000256" key="5">
    <source>
        <dbReference type="ARBA" id="ARBA00023155"/>
    </source>
</evidence>
<evidence type="ECO:0000313" key="15">
    <source>
        <dbReference type="Proteomes" id="UP000215902"/>
    </source>
</evidence>
<feature type="region of interest" description="Disordered" evidence="11">
    <location>
        <begin position="362"/>
        <end position="382"/>
    </location>
</feature>
<evidence type="ECO:0000256" key="8">
    <source>
        <dbReference type="PROSITE-ProRule" id="PRU00108"/>
    </source>
</evidence>
<evidence type="ECO:0000256" key="9">
    <source>
        <dbReference type="RuleBase" id="RU000682"/>
    </source>
</evidence>
<evidence type="ECO:0000259" key="13">
    <source>
        <dbReference type="PROSITE" id="PS51042"/>
    </source>
</evidence>
<dbReference type="InterPro" id="IPR051649">
    <property type="entry name" value="CUT_Homeobox"/>
</dbReference>
<dbReference type="Pfam" id="PF02376">
    <property type="entry name" value="CUT"/>
    <property type="match status" value="1"/>
</dbReference>
<sequence>MRAMEVQAQPVTALLSNGNVQMSSQPLAMSLPELIAANPTVASQLPVSQSQSQNITLTHEQLTQLIQQAICLPKVDGSADNPTVTITLINVDPNQLGAGPLLLAAPSLPMQQQPENLIVTSSAATQIPQASSINSSGIALPINLPDSSMLDSSTSYRSDSYALSGSHISPTYGSIGANYTTIGSLSSLPTIATTTDKFCNPTIAHASSGYTISQQPNNANYGLQVQDIKPFTNHNPLLNGLELKQGSYNATVNEFNKYNQVLAPLNLQATLPIGQTILQTQGQGQTTSFMQPNSFQPQQQVTQSQTSQILTNSYFIQSESSASELKPSVKTEFIASSSAATSASRQPAPPPVLGTASSLVGSVDAQQQQHSPSADLPATSDGEEINTKELAHRISSELKRYSIPQAVFAQRVLCRSQGTLSDLLRNPKPWSKLKSGRETFRRMWKWLQEPELQRMSALRLAEAFHSKEDSVASDKISPARAAGVACKRKEEPDGLSDLSLSSTSVADSAAVSGTTAAAAASSLLLTADCAGRSPPKKPRLVFTDIQRRTLHAIFKETKRPSKEMQATIAQQLCLEVSTVANFFMNARRRSLEKWQEDDKINVGCRPSGVDVDEDSVGAGAACDVSGVDGCLLPPGSDSLFDDRQSEVASNDPLAENDDNSANSAVGLDAAAAAVGGSPESGSSLLTAGHLLQASMLMQPAHSTLPGL</sequence>
<evidence type="ECO:0000256" key="4">
    <source>
        <dbReference type="ARBA" id="ARBA00023125"/>
    </source>
</evidence>
<gene>
    <name evidence="14" type="ORF">BOX15_Mlig000367g5</name>
</gene>
<dbReference type="PROSITE" id="PS51042">
    <property type="entry name" value="CUT"/>
    <property type="match status" value="1"/>
</dbReference>
<keyword evidence="7 8" id="KW-0539">Nucleus</keyword>
<dbReference type="FunFam" id="1.10.260.40:FF:000005">
    <property type="entry name" value="One cut domain family member"/>
    <property type="match status" value="1"/>
</dbReference>
<evidence type="ECO:0000256" key="3">
    <source>
        <dbReference type="ARBA" id="ARBA00023015"/>
    </source>
</evidence>
<dbReference type="SUPFAM" id="SSF47413">
    <property type="entry name" value="lambda repressor-like DNA-binding domains"/>
    <property type="match status" value="1"/>
</dbReference>
<accession>A0A267G8L3</accession>
<feature type="DNA-binding region" description="Homeobox" evidence="8">
    <location>
        <begin position="535"/>
        <end position="594"/>
    </location>
</feature>
<dbReference type="InterPro" id="IPR003350">
    <property type="entry name" value="CUT_dom"/>
</dbReference>
<comment type="caution">
    <text evidence="14">The sequence shown here is derived from an EMBL/GenBank/DDBJ whole genome shotgun (WGS) entry which is preliminary data.</text>
</comment>
<dbReference type="OrthoDB" id="10068888at2759"/>
<dbReference type="GO" id="GO:0000978">
    <property type="term" value="F:RNA polymerase II cis-regulatory region sequence-specific DNA binding"/>
    <property type="evidence" value="ECO:0007669"/>
    <property type="project" value="TreeGrafter"/>
</dbReference>
<dbReference type="STRING" id="282301.A0A267G8L3"/>
<keyword evidence="5 8" id="KW-0371">Homeobox</keyword>
<comment type="similarity">
    <text evidence="2 10">Belongs to the CUT homeobox family.</text>
</comment>
<dbReference type="PROSITE" id="PS50071">
    <property type="entry name" value="HOMEOBOX_2"/>
    <property type="match status" value="1"/>
</dbReference>
<dbReference type="CDD" id="cd00086">
    <property type="entry name" value="homeodomain"/>
    <property type="match status" value="1"/>
</dbReference>
<dbReference type="SMART" id="SM00389">
    <property type="entry name" value="HOX"/>
    <property type="match status" value="1"/>
</dbReference>
<name>A0A267G8L3_9PLAT</name>
<evidence type="ECO:0000256" key="1">
    <source>
        <dbReference type="ARBA" id="ARBA00004123"/>
    </source>
</evidence>
<dbReference type="InterPro" id="IPR009057">
    <property type="entry name" value="Homeodomain-like_sf"/>
</dbReference>
<dbReference type="AlphaFoldDB" id="A0A267G8L3"/>
<dbReference type="PANTHER" id="PTHR14057">
    <property type="entry name" value="TRANSCRIPTION FACTOR ONECUT"/>
    <property type="match status" value="1"/>
</dbReference>
<evidence type="ECO:0000259" key="12">
    <source>
        <dbReference type="PROSITE" id="PS50071"/>
    </source>
</evidence>